<dbReference type="InterPro" id="IPR011051">
    <property type="entry name" value="RmlC_Cupin_sf"/>
</dbReference>
<evidence type="ECO:0000313" key="3">
    <source>
        <dbReference type="Proteomes" id="UP000076532"/>
    </source>
</evidence>
<accession>A0A166ARY4</accession>
<dbReference type="AlphaFoldDB" id="A0A166ARY4"/>
<dbReference type="SUPFAM" id="SSF51182">
    <property type="entry name" value="RmlC-like cupins"/>
    <property type="match status" value="1"/>
</dbReference>
<organism evidence="2 3">
    <name type="scientific">Athelia psychrophila</name>
    <dbReference type="NCBI Taxonomy" id="1759441"/>
    <lineage>
        <taxon>Eukaryota</taxon>
        <taxon>Fungi</taxon>
        <taxon>Dikarya</taxon>
        <taxon>Basidiomycota</taxon>
        <taxon>Agaricomycotina</taxon>
        <taxon>Agaricomycetes</taxon>
        <taxon>Agaricomycetidae</taxon>
        <taxon>Atheliales</taxon>
        <taxon>Atheliaceae</taxon>
        <taxon>Athelia</taxon>
    </lineage>
</organism>
<dbReference type="STRING" id="436010.A0A166ARY4"/>
<gene>
    <name evidence="2" type="ORF">FIBSPDRAFT_937250</name>
</gene>
<evidence type="ECO:0000313" key="2">
    <source>
        <dbReference type="EMBL" id="KZP11898.1"/>
    </source>
</evidence>
<dbReference type="InterPro" id="IPR013096">
    <property type="entry name" value="Cupin_2"/>
</dbReference>
<sequence>MHSKISLPSTVAQISKTWTPKLIAAVNNHHVKVAKISGAFIWHSHPNSDELFYVLDGSMKMEIENADTVILEKGEVFVVPRGVRHKPVSEAGAEILMIEMEGTVNTGDVENSELTVVPEDASKSESESDEICILQLDITGMPRRICDFSKFLFTIGSRQSSEA</sequence>
<dbReference type="Gene3D" id="2.60.120.10">
    <property type="entry name" value="Jelly Rolls"/>
    <property type="match status" value="1"/>
</dbReference>
<name>A0A166ARY4_9AGAM</name>
<dbReference type="GO" id="GO:0030145">
    <property type="term" value="F:manganese ion binding"/>
    <property type="evidence" value="ECO:0007669"/>
    <property type="project" value="InterPro"/>
</dbReference>
<dbReference type="PANTHER" id="PTHR36114">
    <property type="entry name" value="16.7 KDA PROTEIN IN WHIE LOCUS"/>
    <property type="match status" value="1"/>
</dbReference>
<dbReference type="CDD" id="cd02226">
    <property type="entry name" value="cupin_YdbB-like"/>
    <property type="match status" value="1"/>
</dbReference>
<feature type="domain" description="Cupin type-2" evidence="1">
    <location>
        <begin position="39"/>
        <end position="98"/>
    </location>
</feature>
<keyword evidence="3" id="KW-1185">Reference proteome</keyword>
<dbReference type="Pfam" id="PF07883">
    <property type="entry name" value="Cupin_2"/>
    <property type="match status" value="1"/>
</dbReference>
<protein>
    <submittedName>
        <fullName evidence="2">RmlC-like cupin</fullName>
    </submittedName>
</protein>
<dbReference type="PROSITE" id="PS00725">
    <property type="entry name" value="GERMIN"/>
    <property type="match status" value="1"/>
</dbReference>
<dbReference type="OrthoDB" id="204928at2759"/>
<proteinExistence type="predicted"/>
<dbReference type="PANTHER" id="PTHR36114:SF1">
    <property type="entry name" value="16.7 KDA PROTEIN IN WHIE LOCUS"/>
    <property type="match status" value="1"/>
</dbReference>
<dbReference type="InterPro" id="IPR052044">
    <property type="entry name" value="PKS_Associated_Protein"/>
</dbReference>
<dbReference type="Proteomes" id="UP000076532">
    <property type="component" value="Unassembled WGS sequence"/>
</dbReference>
<dbReference type="InterPro" id="IPR014710">
    <property type="entry name" value="RmlC-like_jellyroll"/>
</dbReference>
<evidence type="ECO:0000259" key="1">
    <source>
        <dbReference type="Pfam" id="PF07883"/>
    </source>
</evidence>
<reference evidence="2 3" key="1">
    <citation type="journal article" date="2016" name="Mol. Biol. Evol.">
        <title>Comparative Genomics of Early-Diverging Mushroom-Forming Fungi Provides Insights into the Origins of Lignocellulose Decay Capabilities.</title>
        <authorList>
            <person name="Nagy L.G."/>
            <person name="Riley R."/>
            <person name="Tritt A."/>
            <person name="Adam C."/>
            <person name="Daum C."/>
            <person name="Floudas D."/>
            <person name="Sun H."/>
            <person name="Yadav J.S."/>
            <person name="Pangilinan J."/>
            <person name="Larsson K.H."/>
            <person name="Matsuura K."/>
            <person name="Barry K."/>
            <person name="Labutti K."/>
            <person name="Kuo R."/>
            <person name="Ohm R.A."/>
            <person name="Bhattacharya S.S."/>
            <person name="Shirouzu T."/>
            <person name="Yoshinaga Y."/>
            <person name="Martin F.M."/>
            <person name="Grigoriev I.V."/>
            <person name="Hibbett D.S."/>
        </authorList>
    </citation>
    <scope>NUCLEOTIDE SEQUENCE [LARGE SCALE GENOMIC DNA]</scope>
    <source>
        <strain evidence="2 3">CBS 109695</strain>
    </source>
</reference>
<dbReference type="InterPro" id="IPR019780">
    <property type="entry name" value="Germin_Mn-BS"/>
</dbReference>
<dbReference type="EMBL" id="KV417655">
    <property type="protein sequence ID" value="KZP11898.1"/>
    <property type="molecule type" value="Genomic_DNA"/>
</dbReference>